<accession>A0A939NN91</accession>
<dbReference type="AlphaFoldDB" id="A0A939NN91"/>
<evidence type="ECO:0000313" key="2">
    <source>
        <dbReference type="Proteomes" id="UP000664620"/>
    </source>
</evidence>
<organism evidence="1 2">
    <name type="scientific">Klebsiella pneumoniae</name>
    <dbReference type="NCBI Taxonomy" id="573"/>
    <lineage>
        <taxon>Bacteria</taxon>
        <taxon>Pseudomonadati</taxon>
        <taxon>Pseudomonadota</taxon>
        <taxon>Gammaproteobacteria</taxon>
        <taxon>Enterobacterales</taxon>
        <taxon>Enterobacteriaceae</taxon>
        <taxon>Klebsiella/Raoultella group</taxon>
        <taxon>Klebsiella</taxon>
        <taxon>Klebsiella pneumoniae complex</taxon>
    </lineage>
</organism>
<sequence length="24" mass="2756">MIHLHCHGCRTFTMLPPSVMPPLH</sequence>
<proteinExistence type="predicted"/>
<dbReference type="EMBL" id="JAGETO010000084">
    <property type="protein sequence ID" value="MBO2029442.1"/>
    <property type="molecule type" value="Genomic_DNA"/>
</dbReference>
<name>A0A939NN91_KLEPN</name>
<gene>
    <name evidence="1" type="ORF">J4734_19285</name>
</gene>
<dbReference type="NCBIfam" id="TIGR01053">
    <property type="entry name" value="LSD1"/>
    <property type="match status" value="1"/>
</dbReference>
<reference evidence="1" key="1">
    <citation type="submission" date="2021-03" db="EMBL/GenBank/DDBJ databases">
        <title>Molecular epidemiology and mechanisms of colistin and carbapenem resistance in Enterobacteriaceae from clinical isolates, the environment and porcine samples in Pretoria, South Africa.</title>
        <authorList>
            <person name="Bogoshi D."/>
            <person name="Mbelle N.M."/>
            <person name="Naidoo V."/>
            <person name="Osei Sekyere J."/>
        </authorList>
    </citation>
    <scope>NUCLEOTIDE SEQUENCE</scope>
    <source>
        <strain evidence="1">C034</strain>
    </source>
</reference>
<comment type="caution">
    <text evidence="1">The sequence shown here is derived from an EMBL/GenBank/DDBJ whole genome shotgun (WGS) entry which is preliminary data.</text>
</comment>
<protein>
    <submittedName>
        <fullName evidence="1">Uncharacterized protein</fullName>
    </submittedName>
</protein>
<evidence type="ECO:0000313" key="1">
    <source>
        <dbReference type="EMBL" id="MBO2029442.1"/>
    </source>
</evidence>
<dbReference type="Proteomes" id="UP000664620">
    <property type="component" value="Unassembled WGS sequence"/>
</dbReference>